<dbReference type="EMBL" id="CABFNP030001245">
    <property type="protein sequence ID" value="CAI6092993.1"/>
    <property type="molecule type" value="Genomic_DNA"/>
</dbReference>
<reference evidence="2" key="1">
    <citation type="submission" date="2023-01" db="EMBL/GenBank/DDBJ databases">
        <authorList>
            <person name="Piombo E."/>
        </authorList>
    </citation>
    <scope>NUCLEOTIDE SEQUENCE</scope>
</reference>
<dbReference type="Gene3D" id="3.40.50.1970">
    <property type="match status" value="1"/>
</dbReference>
<dbReference type="AlphaFoldDB" id="A0AA35M9G3"/>
<feature type="region of interest" description="Disordered" evidence="1">
    <location>
        <begin position="62"/>
        <end position="81"/>
    </location>
</feature>
<evidence type="ECO:0000256" key="1">
    <source>
        <dbReference type="SAM" id="MobiDB-lite"/>
    </source>
</evidence>
<accession>A0AA35M9G3</accession>
<evidence type="ECO:0000313" key="3">
    <source>
        <dbReference type="Proteomes" id="UP001160390"/>
    </source>
</evidence>
<name>A0AA35M9G3_9HYPO</name>
<gene>
    <name evidence="2" type="ORF">CCHLO57077_00000039</name>
</gene>
<evidence type="ECO:0000313" key="2">
    <source>
        <dbReference type="EMBL" id="CAI6092993.1"/>
    </source>
</evidence>
<organism evidence="2 3">
    <name type="scientific">Clonostachys chloroleuca</name>
    <dbReference type="NCBI Taxonomy" id="1926264"/>
    <lineage>
        <taxon>Eukaryota</taxon>
        <taxon>Fungi</taxon>
        <taxon>Dikarya</taxon>
        <taxon>Ascomycota</taxon>
        <taxon>Pezizomycotina</taxon>
        <taxon>Sordariomycetes</taxon>
        <taxon>Hypocreomycetidae</taxon>
        <taxon>Hypocreales</taxon>
        <taxon>Bionectriaceae</taxon>
        <taxon>Clonostachys</taxon>
    </lineage>
</organism>
<dbReference type="Proteomes" id="UP001160390">
    <property type="component" value="Unassembled WGS sequence"/>
</dbReference>
<sequence length="146" mass="16425">MTSRFVYRPNLVRITFGTDTLNKQPAEPSRLNVFNAGAGLSGREHFQSSRRQYRRYLHQSSHAHALQRHTRSLRRSEENSTALEAGSTIGLGKAISFRTGLPHTAVPTTYAGSERTQMLGETENGVKTTKSDPKILLATRRRLRFV</sequence>
<protein>
    <submittedName>
        <fullName evidence="2">Uncharacterized protein</fullName>
    </submittedName>
</protein>
<keyword evidence="3" id="KW-1185">Reference proteome</keyword>
<dbReference type="SUPFAM" id="SSF56796">
    <property type="entry name" value="Dehydroquinate synthase-like"/>
    <property type="match status" value="1"/>
</dbReference>
<proteinExistence type="predicted"/>
<comment type="caution">
    <text evidence="2">The sequence shown here is derived from an EMBL/GenBank/DDBJ whole genome shotgun (WGS) entry which is preliminary data.</text>
</comment>